<dbReference type="Pfam" id="PF08842">
    <property type="entry name" value="Mfa2"/>
    <property type="match status" value="1"/>
</dbReference>
<evidence type="ECO:0000256" key="1">
    <source>
        <dbReference type="ARBA" id="ARBA00004442"/>
    </source>
</evidence>
<dbReference type="PROSITE" id="PS51257">
    <property type="entry name" value="PROKAR_LIPOPROTEIN"/>
    <property type="match status" value="1"/>
</dbReference>
<keyword evidence="6" id="KW-0998">Cell outer membrane</keyword>
<sequence>MNIKTICVHIALAALVFVGASCEKQFVESTNEGGDVVVDNKDDNGNKLPTLNVKFNVLGVESAQNGTASLKSKCKRLSFSVFDAGGERLNYRTITQLSSDEDFGKVSLAIPKGKYSFVFVAENGNAAPTISEPNTVTFKKNKLTDTYCYYGELDIKGKASHDITLKHCIAKLRVTLSDVTPQEIDTLSFYYTGGSSTLDPTTGYGKVSSRQTESHAVERLAYRGKSTYELYTFPHADARKLKLRITAKSGERMLYTRAIDDIAVESDDVTDCSLSFFGEHPEVGR</sequence>
<gene>
    <name evidence="9" type="ORF">HMPREF0673_02810</name>
</gene>
<feature type="signal peptide" evidence="8">
    <location>
        <begin position="1"/>
        <end position="20"/>
    </location>
</feature>
<dbReference type="eggNOG" id="ENOG502ZPCV">
    <property type="taxonomic scope" value="Bacteria"/>
</dbReference>
<comment type="subcellular location">
    <subcellularLocation>
        <location evidence="1">Cell outer membrane</location>
    </subcellularLocation>
</comment>
<dbReference type="PATRIC" id="fig|1002367.3.peg.2265"/>
<dbReference type="AlphaFoldDB" id="G6B1N5"/>
<evidence type="ECO:0000256" key="2">
    <source>
        <dbReference type="ARBA" id="ARBA00007248"/>
    </source>
</evidence>
<evidence type="ECO:0000256" key="7">
    <source>
        <dbReference type="ARBA" id="ARBA00023288"/>
    </source>
</evidence>
<keyword evidence="7" id="KW-0449">Lipoprotein</keyword>
<dbReference type="HOGENOM" id="CLU_083303_0_0_10"/>
<protein>
    <recommendedName>
        <fullName evidence="11">Fimbrillin-A associated anchor protein Mfa1 and Mfa2</fullName>
    </recommendedName>
</protein>
<evidence type="ECO:0000256" key="5">
    <source>
        <dbReference type="ARBA" id="ARBA00023139"/>
    </source>
</evidence>
<evidence type="ECO:0000256" key="8">
    <source>
        <dbReference type="SAM" id="SignalP"/>
    </source>
</evidence>
<name>G6B1N5_9BACT</name>
<keyword evidence="3 8" id="KW-0732">Signal</keyword>
<dbReference type="RefSeq" id="WP_007902991.1">
    <property type="nucleotide sequence ID" value="NZ_JH379471.1"/>
</dbReference>
<dbReference type="InterPro" id="IPR014941">
    <property type="entry name" value="FimB/Mfa2/Mfa3"/>
</dbReference>
<evidence type="ECO:0000256" key="6">
    <source>
        <dbReference type="ARBA" id="ARBA00023237"/>
    </source>
</evidence>
<proteinExistence type="inferred from homology"/>
<feature type="chain" id="PRO_5003485309" description="Fimbrillin-A associated anchor protein Mfa1 and Mfa2" evidence="8">
    <location>
        <begin position="21"/>
        <end position="285"/>
    </location>
</feature>
<dbReference type="GeneID" id="78338193"/>
<evidence type="ECO:0000256" key="4">
    <source>
        <dbReference type="ARBA" id="ARBA00023136"/>
    </source>
</evidence>
<organism evidence="9 10">
    <name type="scientific">Leyella stercorea DSM 18206</name>
    <dbReference type="NCBI Taxonomy" id="1002367"/>
    <lineage>
        <taxon>Bacteria</taxon>
        <taxon>Pseudomonadati</taxon>
        <taxon>Bacteroidota</taxon>
        <taxon>Bacteroidia</taxon>
        <taxon>Bacteroidales</taxon>
        <taxon>Prevotellaceae</taxon>
        <taxon>Leyella</taxon>
    </lineage>
</organism>
<evidence type="ECO:0000313" key="10">
    <source>
        <dbReference type="Proteomes" id="UP000004407"/>
    </source>
</evidence>
<accession>G6B1N5</accession>
<dbReference type="Proteomes" id="UP000004407">
    <property type="component" value="Unassembled WGS sequence"/>
</dbReference>
<evidence type="ECO:0000313" key="9">
    <source>
        <dbReference type="EMBL" id="EHJ36140.1"/>
    </source>
</evidence>
<keyword evidence="4" id="KW-0472">Membrane</keyword>
<keyword evidence="5" id="KW-0564">Palmitate</keyword>
<evidence type="ECO:0000256" key="3">
    <source>
        <dbReference type="ARBA" id="ARBA00022729"/>
    </source>
</evidence>
<dbReference type="EMBL" id="AFZZ01000248">
    <property type="protein sequence ID" value="EHJ36140.1"/>
    <property type="molecule type" value="Genomic_DNA"/>
</dbReference>
<dbReference type="GO" id="GO:0009279">
    <property type="term" value="C:cell outer membrane"/>
    <property type="evidence" value="ECO:0007669"/>
    <property type="project" value="UniProtKB-SubCell"/>
</dbReference>
<reference evidence="9 10" key="1">
    <citation type="submission" date="2011-08" db="EMBL/GenBank/DDBJ databases">
        <authorList>
            <person name="Weinstock G."/>
            <person name="Sodergren E."/>
            <person name="Clifton S."/>
            <person name="Fulton L."/>
            <person name="Fulton B."/>
            <person name="Courtney L."/>
            <person name="Fronick C."/>
            <person name="Harrison M."/>
            <person name="Strong C."/>
            <person name="Farmer C."/>
            <person name="Delahaunty K."/>
            <person name="Markovic C."/>
            <person name="Hall O."/>
            <person name="Minx P."/>
            <person name="Tomlinson C."/>
            <person name="Mitreva M."/>
            <person name="Hou S."/>
            <person name="Chen J."/>
            <person name="Wollam A."/>
            <person name="Pepin K.H."/>
            <person name="Johnson M."/>
            <person name="Bhonagiri V."/>
            <person name="Zhang X."/>
            <person name="Suruliraj S."/>
            <person name="Warren W."/>
            <person name="Chinwalla A."/>
            <person name="Mardis E.R."/>
            <person name="Wilson R.K."/>
        </authorList>
    </citation>
    <scope>NUCLEOTIDE SEQUENCE [LARGE SCALE GENOMIC DNA]</scope>
    <source>
        <strain evidence="9 10">DSM 18206</strain>
    </source>
</reference>
<comment type="similarity">
    <text evidence="2">Belongs to the bacteroidetes fimbrillin superfamily. FimB/Mfa2 family.</text>
</comment>
<comment type="caution">
    <text evidence="9">The sequence shown here is derived from an EMBL/GenBank/DDBJ whole genome shotgun (WGS) entry which is preliminary data.</text>
</comment>
<evidence type="ECO:0008006" key="11">
    <source>
        <dbReference type="Google" id="ProtNLM"/>
    </source>
</evidence>